<dbReference type="PANTHER" id="PTHR30582:SF2">
    <property type="entry name" value="L,D-TRANSPEPTIDASE YCIB-RELATED"/>
    <property type="match status" value="1"/>
</dbReference>
<name>A0A1U7J870_9CYAN</name>
<dbReference type="EMBL" id="MRCG01000003">
    <property type="protein sequence ID" value="OKH49461.1"/>
    <property type="molecule type" value="Genomic_DNA"/>
</dbReference>
<dbReference type="InterPro" id="IPR050979">
    <property type="entry name" value="LD-transpeptidase"/>
</dbReference>
<proteinExistence type="predicted"/>
<dbReference type="SUPFAM" id="SSF141523">
    <property type="entry name" value="L,D-transpeptidase catalytic domain-like"/>
    <property type="match status" value="1"/>
</dbReference>
<dbReference type="CDD" id="cd16913">
    <property type="entry name" value="YkuD_like"/>
    <property type="match status" value="1"/>
</dbReference>
<keyword evidence="2" id="KW-0808">Transferase</keyword>
<dbReference type="UniPathway" id="UPA00219"/>
<protein>
    <recommendedName>
        <fullName evidence="7">L,D-TPase catalytic domain-containing protein</fullName>
    </recommendedName>
</protein>
<evidence type="ECO:0000256" key="3">
    <source>
        <dbReference type="ARBA" id="ARBA00022960"/>
    </source>
</evidence>
<dbReference type="GO" id="GO:0071555">
    <property type="term" value="P:cell wall organization"/>
    <property type="evidence" value="ECO:0007669"/>
    <property type="project" value="UniProtKB-UniRule"/>
</dbReference>
<sequence length="171" mass="19110">MLASQQHWLKRFGAGAFLSLIVSGAGLFLAPGVEPAMALTNEEIALRVASFRQSNERWFQIDLSSQRLTAWEGGTPVYAVIVSTGKRSTPTVTGVFEIQSMHRTTRMRGADYDVPNVPWTMYFYRGYAIHGAYWHHNFGTPVSHGCVNVAVDHAQWLYNWADLGTPVVVQH</sequence>
<dbReference type="GO" id="GO:0008360">
    <property type="term" value="P:regulation of cell shape"/>
    <property type="evidence" value="ECO:0007669"/>
    <property type="project" value="UniProtKB-UniRule"/>
</dbReference>
<dbReference type="GO" id="GO:0016740">
    <property type="term" value="F:transferase activity"/>
    <property type="evidence" value="ECO:0007669"/>
    <property type="project" value="UniProtKB-KW"/>
</dbReference>
<reference evidence="8 9" key="1">
    <citation type="submission" date="2016-11" db="EMBL/GenBank/DDBJ databases">
        <title>Draft Genome Sequences of Nine Cyanobacterial Strains from Diverse Habitats.</title>
        <authorList>
            <person name="Zhu T."/>
            <person name="Hou S."/>
            <person name="Lu X."/>
            <person name="Hess W.R."/>
        </authorList>
    </citation>
    <scope>NUCLEOTIDE SEQUENCE [LARGE SCALE GENOMIC DNA]</scope>
    <source>
        <strain evidence="8 9">NIES-30</strain>
    </source>
</reference>
<evidence type="ECO:0000313" key="9">
    <source>
        <dbReference type="Proteomes" id="UP000185557"/>
    </source>
</evidence>
<dbReference type="Gene3D" id="2.40.440.10">
    <property type="entry name" value="L,D-transpeptidase catalytic domain-like"/>
    <property type="match status" value="1"/>
</dbReference>
<gene>
    <name evidence="8" type="ORF">NIES30_06330</name>
</gene>
<keyword evidence="5 6" id="KW-0961">Cell wall biogenesis/degradation</keyword>
<evidence type="ECO:0000259" key="7">
    <source>
        <dbReference type="PROSITE" id="PS52029"/>
    </source>
</evidence>
<dbReference type="GO" id="GO:0005576">
    <property type="term" value="C:extracellular region"/>
    <property type="evidence" value="ECO:0007669"/>
    <property type="project" value="TreeGrafter"/>
</dbReference>
<dbReference type="Proteomes" id="UP000185557">
    <property type="component" value="Unassembled WGS sequence"/>
</dbReference>
<evidence type="ECO:0000256" key="1">
    <source>
        <dbReference type="ARBA" id="ARBA00004752"/>
    </source>
</evidence>
<evidence type="ECO:0000256" key="2">
    <source>
        <dbReference type="ARBA" id="ARBA00022679"/>
    </source>
</evidence>
<dbReference type="PANTHER" id="PTHR30582">
    <property type="entry name" value="L,D-TRANSPEPTIDASE"/>
    <property type="match status" value="1"/>
</dbReference>
<keyword evidence="4 6" id="KW-0573">Peptidoglycan synthesis</keyword>
<evidence type="ECO:0000256" key="5">
    <source>
        <dbReference type="ARBA" id="ARBA00023316"/>
    </source>
</evidence>
<evidence type="ECO:0000256" key="4">
    <source>
        <dbReference type="ARBA" id="ARBA00022984"/>
    </source>
</evidence>
<dbReference type="PROSITE" id="PS52029">
    <property type="entry name" value="LD_TPASE"/>
    <property type="match status" value="1"/>
</dbReference>
<feature type="domain" description="L,D-TPase catalytic" evidence="7">
    <location>
        <begin position="57"/>
        <end position="170"/>
    </location>
</feature>
<dbReference type="Pfam" id="PF03734">
    <property type="entry name" value="YkuD"/>
    <property type="match status" value="1"/>
</dbReference>
<feature type="active site" description="Nucleophile" evidence="6">
    <location>
        <position position="146"/>
    </location>
</feature>
<keyword evidence="3 6" id="KW-0133">Cell shape</keyword>
<accession>A0A1U7J870</accession>
<dbReference type="GO" id="GO:0018104">
    <property type="term" value="P:peptidoglycan-protein cross-linking"/>
    <property type="evidence" value="ECO:0007669"/>
    <property type="project" value="TreeGrafter"/>
</dbReference>
<dbReference type="AlphaFoldDB" id="A0A1U7J870"/>
<evidence type="ECO:0000256" key="6">
    <source>
        <dbReference type="PROSITE-ProRule" id="PRU01373"/>
    </source>
</evidence>
<dbReference type="InterPro" id="IPR005490">
    <property type="entry name" value="LD_TPept_cat_dom"/>
</dbReference>
<keyword evidence="9" id="KW-1185">Reference proteome</keyword>
<comment type="caution">
    <text evidence="8">The sequence shown here is derived from an EMBL/GenBank/DDBJ whole genome shotgun (WGS) entry which is preliminary data.</text>
</comment>
<dbReference type="OrthoDB" id="463216at2"/>
<organism evidence="8 9">
    <name type="scientific">Phormidium tenue NIES-30</name>
    <dbReference type="NCBI Taxonomy" id="549789"/>
    <lineage>
        <taxon>Bacteria</taxon>
        <taxon>Bacillati</taxon>
        <taxon>Cyanobacteriota</taxon>
        <taxon>Cyanophyceae</taxon>
        <taxon>Oscillatoriophycideae</taxon>
        <taxon>Oscillatoriales</taxon>
        <taxon>Oscillatoriaceae</taxon>
        <taxon>Phormidium</taxon>
    </lineage>
</organism>
<evidence type="ECO:0000313" key="8">
    <source>
        <dbReference type="EMBL" id="OKH49461.1"/>
    </source>
</evidence>
<dbReference type="GO" id="GO:0071972">
    <property type="term" value="F:peptidoglycan L,D-transpeptidase activity"/>
    <property type="evidence" value="ECO:0007669"/>
    <property type="project" value="TreeGrafter"/>
</dbReference>
<comment type="pathway">
    <text evidence="1 6">Cell wall biogenesis; peptidoglycan biosynthesis.</text>
</comment>
<dbReference type="InterPro" id="IPR038063">
    <property type="entry name" value="Transpep_catalytic_dom"/>
</dbReference>
<feature type="active site" description="Proton donor/acceptor" evidence="6">
    <location>
        <position position="130"/>
    </location>
</feature>